<dbReference type="GO" id="GO:0046872">
    <property type="term" value="F:metal ion binding"/>
    <property type="evidence" value="ECO:0007669"/>
    <property type="project" value="InterPro"/>
</dbReference>
<evidence type="ECO:0000313" key="5">
    <source>
        <dbReference type="Proteomes" id="UP000325780"/>
    </source>
</evidence>
<evidence type="ECO:0000313" key="4">
    <source>
        <dbReference type="EMBL" id="KAE8148163.1"/>
    </source>
</evidence>
<keyword evidence="5" id="KW-1185">Reference proteome</keyword>
<accession>A0A5N6TP84</accession>
<dbReference type="Gene3D" id="1.20.1090.10">
    <property type="entry name" value="Dehydroquinate synthase-like - alpha domain"/>
    <property type="match status" value="1"/>
</dbReference>
<dbReference type="InterPro" id="IPR001670">
    <property type="entry name" value="ADH_Fe/GldA"/>
</dbReference>
<sequence>MPETLKTAHPDRPLPLLTYGLDYATHLKKHITTKTYALVSHTLSKNTDVLSTLQETLGKNLVAATTLQSTAVYSDILNLIHDARTSKAETILTIGEGSVIDTGKIVNLGLSNTVQTTSDLQNLTKNPPLTQPPKHPHIALPTTLTGAEYTPLSSATDDTSPNNPRQTFRSRCPYLIILSPALSSVTPLDVYLCSGVQAVECCVETLLSSSSSSASSSGLDLKDELAARRGLEVLFTSLRRLKRGFGLGGEGCGVREGGEERLSCALGVVNAMRACSGSVALGASHGIGVQLGAVGVGDGGASCVLLKGVCWFNARVRENAVRQEGVRRFLVERGLVREDGGEDLGSVLDGFVCELGLPRSLSELGIRREQLDQIAENSLLDGSCRTNPVPLTEKDQVMEILNMVYERP</sequence>
<evidence type="ECO:0000259" key="2">
    <source>
        <dbReference type="Pfam" id="PF00465"/>
    </source>
</evidence>
<protein>
    <submittedName>
        <fullName evidence="4">Alcohol dehydrogenase</fullName>
    </submittedName>
</protein>
<dbReference type="Pfam" id="PF00465">
    <property type="entry name" value="Fe-ADH"/>
    <property type="match status" value="1"/>
</dbReference>
<feature type="domain" description="Alcohol dehydrogenase iron-type/glycerol dehydrogenase GldA" evidence="2">
    <location>
        <begin position="25"/>
        <end position="180"/>
    </location>
</feature>
<dbReference type="GO" id="GO:0005739">
    <property type="term" value="C:mitochondrion"/>
    <property type="evidence" value="ECO:0007669"/>
    <property type="project" value="TreeGrafter"/>
</dbReference>
<dbReference type="InterPro" id="IPR056798">
    <property type="entry name" value="ADH_Fe_C"/>
</dbReference>
<dbReference type="PANTHER" id="PTHR11496:SF107">
    <property type="entry name" value="ALCOHOL DEHYDROGENASE, PUTATIVE (AFU_ORTHOLOGUE AFUA_1G06800)-RELATED"/>
    <property type="match status" value="1"/>
</dbReference>
<dbReference type="SUPFAM" id="SSF56796">
    <property type="entry name" value="Dehydroquinate synthase-like"/>
    <property type="match status" value="1"/>
</dbReference>
<keyword evidence="1" id="KW-0560">Oxidoreductase</keyword>
<dbReference type="OrthoDB" id="339764at2759"/>
<dbReference type="GO" id="GO:0004022">
    <property type="term" value="F:alcohol dehydrogenase (NAD+) activity"/>
    <property type="evidence" value="ECO:0007669"/>
    <property type="project" value="TreeGrafter"/>
</dbReference>
<organism evidence="4 5">
    <name type="scientific">Aspergillus avenaceus</name>
    <dbReference type="NCBI Taxonomy" id="36643"/>
    <lineage>
        <taxon>Eukaryota</taxon>
        <taxon>Fungi</taxon>
        <taxon>Dikarya</taxon>
        <taxon>Ascomycota</taxon>
        <taxon>Pezizomycotina</taxon>
        <taxon>Eurotiomycetes</taxon>
        <taxon>Eurotiomycetidae</taxon>
        <taxon>Eurotiales</taxon>
        <taxon>Aspergillaceae</taxon>
        <taxon>Aspergillus</taxon>
        <taxon>Aspergillus subgen. Circumdati</taxon>
    </lineage>
</organism>
<dbReference type="Proteomes" id="UP000325780">
    <property type="component" value="Unassembled WGS sequence"/>
</dbReference>
<dbReference type="EMBL" id="ML742172">
    <property type="protein sequence ID" value="KAE8148163.1"/>
    <property type="molecule type" value="Genomic_DNA"/>
</dbReference>
<dbReference type="PANTHER" id="PTHR11496">
    <property type="entry name" value="ALCOHOL DEHYDROGENASE"/>
    <property type="match status" value="1"/>
</dbReference>
<evidence type="ECO:0000256" key="1">
    <source>
        <dbReference type="ARBA" id="ARBA00023002"/>
    </source>
</evidence>
<dbReference type="Gene3D" id="3.40.50.1970">
    <property type="match status" value="1"/>
</dbReference>
<dbReference type="AlphaFoldDB" id="A0A5N6TP84"/>
<gene>
    <name evidence="4" type="ORF">BDV25DRAFT_142049</name>
</gene>
<dbReference type="Pfam" id="PF25137">
    <property type="entry name" value="ADH_Fe_C"/>
    <property type="match status" value="1"/>
</dbReference>
<name>A0A5N6TP84_ASPAV</name>
<feature type="domain" description="Fe-containing alcohol dehydrogenase-like C-terminal" evidence="3">
    <location>
        <begin position="277"/>
        <end position="403"/>
    </location>
</feature>
<evidence type="ECO:0000259" key="3">
    <source>
        <dbReference type="Pfam" id="PF25137"/>
    </source>
</evidence>
<dbReference type="InterPro" id="IPR039697">
    <property type="entry name" value="Alcohol_dehydrogenase_Fe"/>
</dbReference>
<reference evidence="4 5" key="1">
    <citation type="submission" date="2019-04" db="EMBL/GenBank/DDBJ databases">
        <title>Friends and foes A comparative genomics study of 23 Aspergillus species from section Flavi.</title>
        <authorList>
            <consortium name="DOE Joint Genome Institute"/>
            <person name="Kjaerbolling I."/>
            <person name="Vesth T."/>
            <person name="Frisvad J.C."/>
            <person name="Nybo J.L."/>
            <person name="Theobald S."/>
            <person name="Kildgaard S."/>
            <person name="Isbrandt T."/>
            <person name="Kuo A."/>
            <person name="Sato A."/>
            <person name="Lyhne E.K."/>
            <person name="Kogle M.E."/>
            <person name="Wiebenga A."/>
            <person name="Kun R.S."/>
            <person name="Lubbers R.J."/>
            <person name="Makela M.R."/>
            <person name="Barry K."/>
            <person name="Chovatia M."/>
            <person name="Clum A."/>
            <person name="Daum C."/>
            <person name="Haridas S."/>
            <person name="He G."/>
            <person name="LaButti K."/>
            <person name="Lipzen A."/>
            <person name="Mondo S."/>
            <person name="Riley R."/>
            <person name="Salamov A."/>
            <person name="Simmons B.A."/>
            <person name="Magnuson J.K."/>
            <person name="Henrissat B."/>
            <person name="Mortensen U.H."/>
            <person name="Larsen T.O."/>
            <person name="Devries R.P."/>
            <person name="Grigoriev I.V."/>
            <person name="Machida M."/>
            <person name="Baker S.E."/>
            <person name="Andersen M.R."/>
        </authorList>
    </citation>
    <scope>NUCLEOTIDE SEQUENCE [LARGE SCALE GENOMIC DNA]</scope>
    <source>
        <strain evidence="4 5">IBT 18842</strain>
    </source>
</reference>
<proteinExistence type="predicted"/>